<dbReference type="PANTHER" id="PTHR11690:SF13">
    <property type="entry name" value="ACID-SENSING ION CHANNEL 4"/>
    <property type="match status" value="1"/>
</dbReference>
<keyword evidence="8 14" id="KW-0406">Ion transport</keyword>
<comment type="similarity">
    <text evidence="14">Belongs to the amiloride-sensitive sodium channel (TC 1.A.6) family.</text>
</comment>
<keyword evidence="5 14" id="KW-0812">Transmembrane</keyword>
<dbReference type="Ensembl" id="ENSCMIT00000041201.1">
    <property type="protein sequence ID" value="ENSCMIP00000040628.1"/>
    <property type="gene ID" value="ENSCMIG00000016934.1"/>
</dbReference>
<proteinExistence type="inferred from homology"/>
<evidence type="ECO:0000256" key="6">
    <source>
        <dbReference type="ARBA" id="ARBA00022989"/>
    </source>
</evidence>
<organism evidence="16 17">
    <name type="scientific">Callorhinchus milii</name>
    <name type="common">Ghost shark</name>
    <dbReference type="NCBI Taxonomy" id="7868"/>
    <lineage>
        <taxon>Eukaryota</taxon>
        <taxon>Metazoa</taxon>
        <taxon>Chordata</taxon>
        <taxon>Craniata</taxon>
        <taxon>Vertebrata</taxon>
        <taxon>Chondrichthyes</taxon>
        <taxon>Holocephali</taxon>
        <taxon>Chimaeriformes</taxon>
        <taxon>Callorhinchidae</taxon>
        <taxon>Callorhinchus</taxon>
    </lineage>
</organism>
<protein>
    <submittedName>
        <fullName evidence="16">Uncharacterized protein</fullName>
    </submittedName>
</protein>
<dbReference type="InterPro" id="IPR001873">
    <property type="entry name" value="ENaC"/>
</dbReference>
<evidence type="ECO:0000256" key="10">
    <source>
        <dbReference type="ARBA" id="ARBA00023157"/>
    </source>
</evidence>
<comment type="subcellular location">
    <subcellularLocation>
        <location evidence="1">Cell membrane</location>
        <topology evidence="1">Multi-pass membrane protein</topology>
    </subcellularLocation>
</comment>
<dbReference type="PANTHER" id="PTHR11690">
    <property type="entry name" value="AMILORIDE-SENSITIVE SODIUM CHANNEL-RELATED"/>
    <property type="match status" value="1"/>
</dbReference>
<evidence type="ECO:0000256" key="12">
    <source>
        <dbReference type="ARBA" id="ARBA00023201"/>
    </source>
</evidence>
<evidence type="ECO:0000256" key="11">
    <source>
        <dbReference type="ARBA" id="ARBA00023180"/>
    </source>
</evidence>
<keyword evidence="4" id="KW-1003">Cell membrane</keyword>
<keyword evidence="17" id="KW-1185">Reference proteome</keyword>
<keyword evidence="3 14" id="KW-0894">Sodium channel</keyword>
<evidence type="ECO:0000256" key="5">
    <source>
        <dbReference type="ARBA" id="ARBA00022692"/>
    </source>
</evidence>
<evidence type="ECO:0000256" key="4">
    <source>
        <dbReference type="ARBA" id="ARBA00022475"/>
    </source>
</evidence>
<evidence type="ECO:0000256" key="15">
    <source>
        <dbReference type="SAM" id="MobiDB-lite"/>
    </source>
</evidence>
<evidence type="ECO:0000256" key="3">
    <source>
        <dbReference type="ARBA" id="ARBA00022461"/>
    </source>
</evidence>
<reference evidence="17" key="1">
    <citation type="journal article" date="2006" name="Science">
        <title>Ancient noncoding elements conserved in the human genome.</title>
        <authorList>
            <person name="Venkatesh B."/>
            <person name="Kirkness E.F."/>
            <person name="Loh Y.H."/>
            <person name="Halpern A.L."/>
            <person name="Lee A.P."/>
            <person name="Johnson J."/>
            <person name="Dandona N."/>
            <person name="Viswanathan L.D."/>
            <person name="Tay A."/>
            <person name="Venter J.C."/>
            <person name="Strausberg R.L."/>
            <person name="Brenner S."/>
        </authorList>
    </citation>
    <scope>NUCLEOTIDE SEQUENCE [LARGE SCALE GENOMIC DNA]</scope>
</reference>
<accession>A0A4W3JR95</accession>
<evidence type="ECO:0000313" key="16">
    <source>
        <dbReference type="Ensembl" id="ENSCMIP00000040628.1"/>
    </source>
</evidence>
<keyword evidence="6" id="KW-1133">Transmembrane helix</keyword>
<reference evidence="17" key="3">
    <citation type="journal article" date="2014" name="Nature">
        <title>Elephant shark genome provides unique insights into gnathostome evolution.</title>
        <authorList>
            <consortium name="International Elephant Shark Genome Sequencing Consortium"/>
            <person name="Venkatesh B."/>
            <person name="Lee A.P."/>
            <person name="Ravi V."/>
            <person name="Maurya A.K."/>
            <person name="Lian M.M."/>
            <person name="Swann J.B."/>
            <person name="Ohta Y."/>
            <person name="Flajnik M.F."/>
            <person name="Sutoh Y."/>
            <person name="Kasahara M."/>
            <person name="Hoon S."/>
            <person name="Gangu V."/>
            <person name="Roy S.W."/>
            <person name="Irimia M."/>
            <person name="Korzh V."/>
            <person name="Kondrychyn I."/>
            <person name="Lim Z.W."/>
            <person name="Tay B.H."/>
            <person name="Tohari S."/>
            <person name="Kong K.W."/>
            <person name="Ho S."/>
            <person name="Lorente-Galdos B."/>
            <person name="Quilez J."/>
            <person name="Marques-Bonet T."/>
            <person name="Raney B.J."/>
            <person name="Ingham P.W."/>
            <person name="Tay A."/>
            <person name="Hillier L.W."/>
            <person name="Minx P."/>
            <person name="Boehm T."/>
            <person name="Wilson R.K."/>
            <person name="Brenner S."/>
            <person name="Warren W.C."/>
        </authorList>
    </citation>
    <scope>NUCLEOTIDE SEQUENCE [LARGE SCALE GENOMIC DNA]</scope>
</reference>
<evidence type="ECO:0000256" key="13">
    <source>
        <dbReference type="ARBA" id="ARBA00023303"/>
    </source>
</evidence>
<evidence type="ECO:0000256" key="2">
    <source>
        <dbReference type="ARBA" id="ARBA00022448"/>
    </source>
</evidence>
<keyword evidence="2 14" id="KW-0813">Transport</keyword>
<feature type="region of interest" description="Disordered" evidence="15">
    <location>
        <begin position="227"/>
        <end position="255"/>
    </location>
</feature>
<dbReference type="Pfam" id="PF00858">
    <property type="entry name" value="ASC"/>
    <property type="match status" value="1"/>
</dbReference>
<reference evidence="16" key="5">
    <citation type="submission" date="2025-09" db="UniProtKB">
        <authorList>
            <consortium name="Ensembl"/>
        </authorList>
    </citation>
    <scope>IDENTIFICATION</scope>
</reference>
<dbReference type="GO" id="GO:0015280">
    <property type="term" value="F:ligand-gated sodium channel activity"/>
    <property type="evidence" value="ECO:0007669"/>
    <property type="project" value="TreeGrafter"/>
</dbReference>
<keyword evidence="9" id="KW-0472">Membrane</keyword>
<feature type="compositionally biased region" description="Basic and acidic residues" evidence="15">
    <location>
        <begin position="1"/>
        <end position="14"/>
    </location>
</feature>
<dbReference type="STRING" id="7868.ENSCMIP00000040628"/>
<evidence type="ECO:0000313" key="17">
    <source>
        <dbReference type="Proteomes" id="UP000314986"/>
    </source>
</evidence>
<keyword evidence="11" id="KW-0325">Glycoprotein</keyword>
<dbReference type="GeneTree" id="ENSGT00940000159052"/>
<dbReference type="GO" id="GO:0005886">
    <property type="term" value="C:plasma membrane"/>
    <property type="evidence" value="ECO:0007669"/>
    <property type="project" value="UniProtKB-SubCell"/>
</dbReference>
<keyword evidence="12 14" id="KW-0739">Sodium transport</keyword>
<keyword evidence="13 14" id="KW-0407">Ion channel</keyword>
<evidence type="ECO:0000256" key="9">
    <source>
        <dbReference type="ARBA" id="ARBA00023136"/>
    </source>
</evidence>
<dbReference type="AlphaFoldDB" id="A0A4W3JR95"/>
<evidence type="ECO:0000256" key="14">
    <source>
        <dbReference type="RuleBase" id="RU000679"/>
    </source>
</evidence>
<evidence type="ECO:0000256" key="8">
    <source>
        <dbReference type="ARBA" id="ARBA00023065"/>
    </source>
</evidence>
<evidence type="ECO:0000256" key="7">
    <source>
        <dbReference type="ARBA" id="ARBA00023053"/>
    </source>
</evidence>
<name>A0A4W3JR95_CALMI</name>
<dbReference type="Proteomes" id="UP000314986">
    <property type="component" value="Unassembled WGS sequence"/>
</dbReference>
<feature type="region of interest" description="Disordered" evidence="15">
    <location>
        <begin position="1"/>
        <end position="24"/>
    </location>
</feature>
<sequence>MQLKATRECDKESLLEEESGAPPSTLSAFADTCTLHGLSQILGRGGGGGLRRGVWTMAFLASLGLFLHQVVSSAVLYLQHHHVTAVDEQNGREIAFPAITICNINRFRHTALTDADIFHLANMTGLPPKNKAANKGYAKANMEDIFNRTGHQMKEMLKNCNFSGVQCSHDSLLSASGLCLWTQPPPCVYLFSVTSNLSPAPIPPWPGVHQVRQVLHVQLRQRADMENQAGGHGQRAGDHDGHPAGGVSAHLARDW</sequence>
<evidence type="ECO:0000256" key="1">
    <source>
        <dbReference type="ARBA" id="ARBA00004651"/>
    </source>
</evidence>
<reference evidence="17" key="2">
    <citation type="journal article" date="2007" name="PLoS Biol.">
        <title>Survey sequencing and comparative analysis of the elephant shark (Callorhinchus milii) genome.</title>
        <authorList>
            <person name="Venkatesh B."/>
            <person name="Kirkness E.F."/>
            <person name="Loh Y.H."/>
            <person name="Halpern A.L."/>
            <person name="Lee A.P."/>
            <person name="Johnson J."/>
            <person name="Dandona N."/>
            <person name="Viswanathan L.D."/>
            <person name="Tay A."/>
            <person name="Venter J.C."/>
            <person name="Strausberg R.L."/>
            <person name="Brenner S."/>
        </authorList>
    </citation>
    <scope>NUCLEOTIDE SEQUENCE [LARGE SCALE GENOMIC DNA]</scope>
</reference>
<keyword evidence="7" id="KW-0915">Sodium</keyword>
<keyword evidence="10" id="KW-1015">Disulfide bond</keyword>
<dbReference type="InParanoid" id="A0A4W3JR95"/>
<reference evidence="16" key="4">
    <citation type="submission" date="2025-08" db="UniProtKB">
        <authorList>
            <consortium name="Ensembl"/>
        </authorList>
    </citation>
    <scope>IDENTIFICATION</scope>
</reference>